<evidence type="ECO:0000259" key="1">
    <source>
        <dbReference type="Pfam" id="PF02625"/>
    </source>
</evidence>
<dbReference type="Pfam" id="PF02625">
    <property type="entry name" value="XdhC_CoxI"/>
    <property type="match status" value="1"/>
</dbReference>
<dbReference type="RefSeq" id="WP_390319880.1">
    <property type="nucleotide sequence ID" value="NZ_JBHSPB010000018.1"/>
</dbReference>
<dbReference type="Pfam" id="PF13478">
    <property type="entry name" value="XdhC_C"/>
    <property type="match status" value="1"/>
</dbReference>
<name>A0ABW0Z925_9ACTN</name>
<organism evidence="3 4">
    <name type="scientific">Streptomyces gamaensis</name>
    <dbReference type="NCBI Taxonomy" id="1763542"/>
    <lineage>
        <taxon>Bacteria</taxon>
        <taxon>Bacillati</taxon>
        <taxon>Actinomycetota</taxon>
        <taxon>Actinomycetes</taxon>
        <taxon>Kitasatosporales</taxon>
        <taxon>Streptomycetaceae</taxon>
        <taxon>Streptomyces</taxon>
    </lineage>
</organism>
<dbReference type="InterPro" id="IPR027051">
    <property type="entry name" value="XdhC_Rossmann_dom"/>
</dbReference>
<dbReference type="EMBL" id="JBHSPB010000018">
    <property type="protein sequence ID" value="MFC5723579.1"/>
    <property type="molecule type" value="Genomic_DNA"/>
</dbReference>
<dbReference type="PANTHER" id="PTHR30388">
    <property type="entry name" value="ALDEHYDE OXIDOREDUCTASE MOLYBDENUM COFACTOR ASSEMBLY PROTEIN"/>
    <property type="match status" value="1"/>
</dbReference>
<dbReference type="InterPro" id="IPR003777">
    <property type="entry name" value="XdhC_CoxI"/>
</dbReference>
<comment type="caution">
    <text evidence="3">The sequence shown here is derived from an EMBL/GenBank/DDBJ whole genome shotgun (WGS) entry which is preliminary data.</text>
</comment>
<dbReference type="Proteomes" id="UP001596083">
    <property type="component" value="Unassembled WGS sequence"/>
</dbReference>
<gene>
    <name evidence="3" type="ORF">ACFP1Z_25795</name>
</gene>
<feature type="domain" description="XdhC- CoxI" evidence="1">
    <location>
        <begin position="11"/>
        <end position="78"/>
    </location>
</feature>
<dbReference type="InterPro" id="IPR052698">
    <property type="entry name" value="MoCofactor_Util/Proc"/>
</dbReference>
<accession>A0ABW0Z925</accession>
<dbReference type="Gene3D" id="3.40.50.720">
    <property type="entry name" value="NAD(P)-binding Rossmann-like Domain"/>
    <property type="match status" value="1"/>
</dbReference>
<feature type="domain" description="XdhC Rossmann" evidence="2">
    <location>
        <begin position="206"/>
        <end position="348"/>
    </location>
</feature>
<protein>
    <submittedName>
        <fullName evidence="3">XdhC family protein</fullName>
    </submittedName>
</protein>
<proteinExistence type="predicted"/>
<evidence type="ECO:0000313" key="4">
    <source>
        <dbReference type="Proteomes" id="UP001596083"/>
    </source>
</evidence>
<sequence>MDELAAVLRRWYAAGEPFGLATVVAVRGSAPRRPGAVLAVGPGGEAAGSVSGGCVDSEVYELARRAARGAPPVLAEYGVSDEDSFAAGLTCGGTLEVLVRRVVPGEEPGLAGVLGEGESAVVTWLGSTGAEADAGAGSRSSPALGASLVVRPGSYSGTYGAPGAERAAVAAGREMLAHGRTGVRELALAEGTVRVFVRSFTARPRMLVYGAVDFAAALARMGAFLGYRVTVCDARPVFATRERFPAADEVVRQWPHEHLAAAAVDARTVVCVLTHEERFDVPLLRTALRLPVAYVGAMGSRRTHEERLLRLREAGLTERELARLRSPIGLDLGGSTPEEAAVSIAAEIVAARHGGTGLPLRTVYGPIHRSAGDEGLAGSVCGMHNEREML</sequence>
<evidence type="ECO:0000313" key="3">
    <source>
        <dbReference type="EMBL" id="MFC5723579.1"/>
    </source>
</evidence>
<evidence type="ECO:0000259" key="2">
    <source>
        <dbReference type="Pfam" id="PF13478"/>
    </source>
</evidence>
<reference evidence="4" key="1">
    <citation type="journal article" date="2019" name="Int. J. Syst. Evol. Microbiol.">
        <title>The Global Catalogue of Microorganisms (GCM) 10K type strain sequencing project: providing services to taxonomists for standard genome sequencing and annotation.</title>
        <authorList>
            <consortium name="The Broad Institute Genomics Platform"/>
            <consortium name="The Broad Institute Genome Sequencing Center for Infectious Disease"/>
            <person name="Wu L."/>
            <person name="Ma J."/>
        </authorList>
    </citation>
    <scope>NUCLEOTIDE SEQUENCE [LARGE SCALE GENOMIC DNA]</scope>
    <source>
        <strain evidence="4">CGMCC 4.7304</strain>
    </source>
</reference>
<keyword evidence="4" id="KW-1185">Reference proteome</keyword>
<dbReference type="PANTHER" id="PTHR30388:SF4">
    <property type="entry name" value="MOLYBDENUM COFACTOR INSERTION CHAPERONE PAOD"/>
    <property type="match status" value="1"/>
</dbReference>